<evidence type="ECO:0000256" key="1">
    <source>
        <dbReference type="SAM" id="Phobius"/>
    </source>
</evidence>
<feature type="transmembrane region" description="Helical" evidence="1">
    <location>
        <begin position="507"/>
        <end position="526"/>
    </location>
</feature>
<dbReference type="EMBL" id="RQER01000004">
    <property type="protein sequence ID" value="TGK03098.1"/>
    <property type="molecule type" value="Genomic_DNA"/>
</dbReference>
<accession>A0A5R2AY64</accession>
<dbReference type="Proteomes" id="UP000297946">
    <property type="component" value="Unassembled WGS sequence"/>
</dbReference>
<name>A0A5R2AY64_9LEPT</name>
<feature type="transmembrane region" description="Helical" evidence="1">
    <location>
        <begin position="366"/>
        <end position="391"/>
    </location>
</feature>
<proteinExistence type="predicted"/>
<dbReference type="AlphaFoldDB" id="A0A5R2AY64"/>
<feature type="transmembrane region" description="Helical" evidence="1">
    <location>
        <begin position="326"/>
        <end position="346"/>
    </location>
</feature>
<feature type="transmembrane region" description="Helical" evidence="1">
    <location>
        <begin position="35"/>
        <end position="56"/>
    </location>
</feature>
<feature type="transmembrane region" description="Helical" evidence="1">
    <location>
        <begin position="474"/>
        <end position="492"/>
    </location>
</feature>
<feature type="transmembrane region" description="Helical" evidence="1">
    <location>
        <begin position="442"/>
        <end position="462"/>
    </location>
</feature>
<dbReference type="Pfam" id="PF13231">
    <property type="entry name" value="PMT_2"/>
    <property type="match status" value="1"/>
</dbReference>
<keyword evidence="1" id="KW-0812">Transmembrane</keyword>
<feature type="transmembrane region" description="Helical" evidence="1">
    <location>
        <begin position="6"/>
        <end position="23"/>
    </location>
</feature>
<evidence type="ECO:0000313" key="3">
    <source>
        <dbReference type="EMBL" id="TGK03098.1"/>
    </source>
</evidence>
<dbReference type="InterPro" id="IPR038731">
    <property type="entry name" value="RgtA/B/C-like"/>
</dbReference>
<feature type="transmembrane region" description="Helical" evidence="1">
    <location>
        <begin position="403"/>
        <end position="422"/>
    </location>
</feature>
<sequence length="812" mass="92338">MSQIFFSILSLVFIYFAHLFLLVKGRSRDLENWVLSLSSYLALIGIIALITIVLNIYSLDSLSFGLLAINLVSGYFVFRSKRDRSNNRSSYRISLSYESCLLFLLLGFTAYLYFFFPTEFLLGGRDPGVYAISGVQIAKNGGLHLYDPNLEKLRSILGDSILLGYPGIYSNAELGLSKEIGSLAIQFYHLFPSYLAIGYDLGGLDGLLRVNSLFGILSVCLVYLLARNVLGRMGGIACAAVFALNPAEIWSVRIPLSESVSQFLLLFSFYTIHKTLYQKKDSLLFLPGVLLGLNSFNRVDSLLLIPALAFFSFYTFLFANKHFKKSVFLFFGASFVFCLGIVYGYIFSKPYFLDLWREGSLRTLSVIGAISIGFVFLISILRNISFVAGFSFKVKEFVKERKAFLRVFFFLFFFLLFGYAYFLRPMHFAIFGQGRTSSELALNSLPIFLWYVPISFLIMAAFGYDRLLFSHPRIGHLPWVFSGTLLLLGYLYNPSISPDHLWVSRRWVLFSIPVVLLLGGIGLFSFSLWRGRWRQIGIGVLLLVSLGHSWMRSRIFLFTHMLDGFHTEFQKFSETLPTGNSVFFTTDENLASIFSFVYGRRTYLLSNTQVFLGRAEGLLDAGFQPYLIQSTAYFGQHPNLSFQKITDLKLRGSYPIPTKERYPDALTFISFHQSVFRIQKNTEGKQSFAPTSYEWKMGESGFKTYTGYFGKDLEIYSTRKEGPLVYGPFISLPKGKYEIVFHGNDLDRAQFQISADSGKTELTLLERSDAKESKSLVFKISENEMRNLEFKVLVPGRSNVVVTKLILRKIEP</sequence>
<comment type="caution">
    <text evidence="3">The sequence shown here is derived from an EMBL/GenBank/DDBJ whole genome shotgun (WGS) entry which is preliminary data.</text>
</comment>
<dbReference type="RefSeq" id="WP_135698312.1">
    <property type="nucleotide sequence ID" value="NZ_RQER01000004.1"/>
</dbReference>
<feature type="transmembrane region" description="Helical" evidence="1">
    <location>
        <begin position="207"/>
        <end position="226"/>
    </location>
</feature>
<evidence type="ECO:0000313" key="4">
    <source>
        <dbReference type="Proteomes" id="UP000297946"/>
    </source>
</evidence>
<reference evidence="3 4" key="1">
    <citation type="journal article" date="2019" name="PLoS Negl. Trop. Dis.">
        <title>Revisiting the worldwide diversity of Leptospira species in the environment.</title>
        <authorList>
            <person name="Vincent A.T."/>
            <person name="Schiettekatte O."/>
            <person name="Bourhy P."/>
            <person name="Veyrier F.J."/>
            <person name="Picardeau M."/>
        </authorList>
    </citation>
    <scope>NUCLEOTIDE SEQUENCE [LARGE SCALE GENOMIC DNA]</scope>
    <source>
        <strain evidence="3 4">SSW18</strain>
    </source>
</reference>
<feature type="domain" description="Glycosyltransferase RgtA/B/C/D-like" evidence="2">
    <location>
        <begin position="209"/>
        <end position="337"/>
    </location>
</feature>
<gene>
    <name evidence="3" type="ORF">EHO57_07350</name>
</gene>
<protein>
    <recommendedName>
        <fullName evidence="2">Glycosyltransferase RgtA/B/C/D-like domain-containing protein</fullName>
    </recommendedName>
</protein>
<keyword evidence="1" id="KW-0472">Membrane</keyword>
<feature type="transmembrane region" description="Helical" evidence="1">
    <location>
        <begin position="533"/>
        <end position="551"/>
    </location>
</feature>
<organism evidence="3 4">
    <name type="scientific">Leptospira langatensis</name>
    <dbReference type="NCBI Taxonomy" id="2484983"/>
    <lineage>
        <taxon>Bacteria</taxon>
        <taxon>Pseudomonadati</taxon>
        <taxon>Spirochaetota</taxon>
        <taxon>Spirochaetia</taxon>
        <taxon>Leptospirales</taxon>
        <taxon>Leptospiraceae</taxon>
        <taxon>Leptospira</taxon>
    </lineage>
</organism>
<feature type="transmembrane region" description="Helical" evidence="1">
    <location>
        <begin position="99"/>
        <end position="116"/>
    </location>
</feature>
<feature type="transmembrane region" description="Helical" evidence="1">
    <location>
        <begin position="62"/>
        <end position="78"/>
    </location>
</feature>
<keyword evidence="1" id="KW-1133">Transmembrane helix</keyword>
<feature type="transmembrane region" description="Helical" evidence="1">
    <location>
        <begin position="301"/>
        <end position="319"/>
    </location>
</feature>
<evidence type="ECO:0000259" key="2">
    <source>
        <dbReference type="Pfam" id="PF13231"/>
    </source>
</evidence>